<name>A0AAD7SLX3_9TELE</name>
<evidence type="ECO:0000313" key="2">
    <source>
        <dbReference type="EMBL" id="KAJ8404918.1"/>
    </source>
</evidence>
<dbReference type="Proteomes" id="UP001221898">
    <property type="component" value="Unassembled WGS sequence"/>
</dbReference>
<evidence type="ECO:0000256" key="1">
    <source>
        <dbReference type="SAM" id="MobiDB-lite"/>
    </source>
</evidence>
<dbReference type="EMBL" id="JAINUG010000051">
    <property type="protein sequence ID" value="KAJ8404918.1"/>
    <property type="molecule type" value="Genomic_DNA"/>
</dbReference>
<dbReference type="AlphaFoldDB" id="A0AAD7SLX3"/>
<accession>A0AAD7SLX3</accession>
<proteinExistence type="predicted"/>
<keyword evidence="3" id="KW-1185">Reference proteome</keyword>
<organism evidence="2 3">
    <name type="scientific">Aldrovandia affinis</name>
    <dbReference type="NCBI Taxonomy" id="143900"/>
    <lineage>
        <taxon>Eukaryota</taxon>
        <taxon>Metazoa</taxon>
        <taxon>Chordata</taxon>
        <taxon>Craniata</taxon>
        <taxon>Vertebrata</taxon>
        <taxon>Euteleostomi</taxon>
        <taxon>Actinopterygii</taxon>
        <taxon>Neopterygii</taxon>
        <taxon>Teleostei</taxon>
        <taxon>Notacanthiformes</taxon>
        <taxon>Halosauridae</taxon>
        <taxon>Aldrovandia</taxon>
    </lineage>
</organism>
<evidence type="ECO:0000313" key="3">
    <source>
        <dbReference type="Proteomes" id="UP001221898"/>
    </source>
</evidence>
<comment type="caution">
    <text evidence="2">The sequence shown here is derived from an EMBL/GenBank/DDBJ whole genome shotgun (WGS) entry which is preliminary data.</text>
</comment>
<protein>
    <submittedName>
        <fullName evidence="2">Uncharacterized protein</fullName>
    </submittedName>
</protein>
<gene>
    <name evidence="2" type="ORF">AAFF_G00333050</name>
</gene>
<feature type="region of interest" description="Disordered" evidence="1">
    <location>
        <begin position="1"/>
        <end position="23"/>
    </location>
</feature>
<reference evidence="2" key="1">
    <citation type="journal article" date="2023" name="Science">
        <title>Genome structures resolve the early diversification of teleost fishes.</title>
        <authorList>
            <person name="Parey E."/>
            <person name="Louis A."/>
            <person name="Montfort J."/>
            <person name="Bouchez O."/>
            <person name="Roques C."/>
            <person name="Iampietro C."/>
            <person name="Lluch J."/>
            <person name="Castinel A."/>
            <person name="Donnadieu C."/>
            <person name="Desvignes T."/>
            <person name="Floi Bucao C."/>
            <person name="Jouanno E."/>
            <person name="Wen M."/>
            <person name="Mejri S."/>
            <person name="Dirks R."/>
            <person name="Jansen H."/>
            <person name="Henkel C."/>
            <person name="Chen W.J."/>
            <person name="Zahm M."/>
            <person name="Cabau C."/>
            <person name="Klopp C."/>
            <person name="Thompson A.W."/>
            <person name="Robinson-Rechavi M."/>
            <person name="Braasch I."/>
            <person name="Lecointre G."/>
            <person name="Bobe J."/>
            <person name="Postlethwait J.H."/>
            <person name="Berthelot C."/>
            <person name="Roest Crollius H."/>
            <person name="Guiguen Y."/>
        </authorList>
    </citation>
    <scope>NUCLEOTIDE SEQUENCE</scope>
    <source>
        <strain evidence="2">NC1722</strain>
    </source>
</reference>
<sequence>MVSVNSPAHHWHGNDMEDKGLATGEGTVGQKQIRFHQRRNVSLTAGAWLHRTHWSQSGCAVSGPTTPLDVTMSRQSPWLQLQALQEGIAKSAETTRRDCDGGETAVFVTETGTVTPFVSILSANLQYSFTT</sequence>